<dbReference type="AlphaFoldDB" id="A0A8J7GCP5"/>
<feature type="compositionally biased region" description="Basic and acidic residues" evidence="4">
    <location>
        <begin position="60"/>
        <end position="74"/>
    </location>
</feature>
<sequence>MNTGLVVRAREPDARGVVGAVVVDYRIYAALVAAIRLVDTGDRPPAPPNAHPPGQRRTPGRPESDGTSAVHRDPAALTPRELEVLTLLGRGLSNAELAQELTLSGHTVKSHVARIFAKLYLRDRAQAVILAYETGLVSPGDQGHVLGPTG</sequence>
<reference evidence="6" key="1">
    <citation type="submission" date="2020-11" db="EMBL/GenBank/DDBJ databases">
        <title>Sequencing the genomes of 1000 actinobacteria strains.</title>
        <authorList>
            <person name="Klenk H.-P."/>
        </authorList>
    </citation>
    <scope>NUCLEOTIDE SEQUENCE</scope>
    <source>
        <strain evidence="6">DSM 45356</strain>
    </source>
</reference>
<gene>
    <name evidence="6" type="ORF">IW245_002388</name>
</gene>
<dbReference type="Proteomes" id="UP000622552">
    <property type="component" value="Unassembled WGS sequence"/>
</dbReference>
<comment type="caution">
    <text evidence="6">The sequence shown here is derived from an EMBL/GenBank/DDBJ whole genome shotgun (WGS) entry which is preliminary data.</text>
</comment>
<keyword evidence="2 6" id="KW-0238">DNA-binding</keyword>
<dbReference type="GO" id="GO:0006355">
    <property type="term" value="P:regulation of DNA-templated transcription"/>
    <property type="evidence" value="ECO:0007669"/>
    <property type="project" value="InterPro"/>
</dbReference>
<dbReference type="CDD" id="cd06170">
    <property type="entry name" value="LuxR_C_like"/>
    <property type="match status" value="1"/>
</dbReference>
<organism evidence="6 7">
    <name type="scientific">Longispora fulva</name>
    <dbReference type="NCBI Taxonomy" id="619741"/>
    <lineage>
        <taxon>Bacteria</taxon>
        <taxon>Bacillati</taxon>
        <taxon>Actinomycetota</taxon>
        <taxon>Actinomycetes</taxon>
        <taxon>Micromonosporales</taxon>
        <taxon>Micromonosporaceae</taxon>
        <taxon>Longispora</taxon>
    </lineage>
</organism>
<dbReference type="EMBL" id="JADOUF010000001">
    <property type="protein sequence ID" value="MBG6136194.1"/>
    <property type="molecule type" value="Genomic_DNA"/>
</dbReference>
<keyword evidence="1" id="KW-0805">Transcription regulation</keyword>
<keyword evidence="3" id="KW-0804">Transcription</keyword>
<keyword evidence="7" id="KW-1185">Reference proteome</keyword>
<dbReference type="Gene3D" id="1.10.10.10">
    <property type="entry name" value="Winged helix-like DNA-binding domain superfamily/Winged helix DNA-binding domain"/>
    <property type="match status" value="1"/>
</dbReference>
<evidence type="ECO:0000256" key="2">
    <source>
        <dbReference type="ARBA" id="ARBA00023125"/>
    </source>
</evidence>
<protein>
    <submittedName>
        <fullName evidence="6">DNA-binding NarL/FixJ family response regulator</fullName>
    </submittedName>
</protein>
<dbReference type="GO" id="GO:0003677">
    <property type="term" value="F:DNA binding"/>
    <property type="evidence" value="ECO:0007669"/>
    <property type="project" value="UniProtKB-KW"/>
</dbReference>
<dbReference type="InterPro" id="IPR000792">
    <property type="entry name" value="Tscrpt_reg_LuxR_C"/>
</dbReference>
<evidence type="ECO:0000256" key="3">
    <source>
        <dbReference type="ARBA" id="ARBA00023163"/>
    </source>
</evidence>
<proteinExistence type="predicted"/>
<dbReference type="PRINTS" id="PR00038">
    <property type="entry name" value="HTHLUXR"/>
</dbReference>
<name>A0A8J7GCP5_9ACTN</name>
<feature type="region of interest" description="Disordered" evidence="4">
    <location>
        <begin position="40"/>
        <end position="75"/>
    </location>
</feature>
<dbReference type="PROSITE" id="PS50043">
    <property type="entry name" value="HTH_LUXR_2"/>
    <property type="match status" value="1"/>
</dbReference>
<evidence type="ECO:0000313" key="7">
    <source>
        <dbReference type="Proteomes" id="UP000622552"/>
    </source>
</evidence>
<dbReference type="Pfam" id="PF00196">
    <property type="entry name" value="GerE"/>
    <property type="match status" value="1"/>
</dbReference>
<evidence type="ECO:0000313" key="6">
    <source>
        <dbReference type="EMBL" id="MBG6136194.1"/>
    </source>
</evidence>
<dbReference type="SUPFAM" id="SSF46894">
    <property type="entry name" value="C-terminal effector domain of the bipartite response regulators"/>
    <property type="match status" value="1"/>
</dbReference>
<dbReference type="SMART" id="SM00421">
    <property type="entry name" value="HTH_LUXR"/>
    <property type="match status" value="1"/>
</dbReference>
<evidence type="ECO:0000256" key="4">
    <source>
        <dbReference type="SAM" id="MobiDB-lite"/>
    </source>
</evidence>
<dbReference type="InterPro" id="IPR036388">
    <property type="entry name" value="WH-like_DNA-bd_sf"/>
</dbReference>
<dbReference type="InterPro" id="IPR016032">
    <property type="entry name" value="Sig_transdc_resp-reg_C-effctor"/>
</dbReference>
<feature type="domain" description="HTH luxR-type" evidence="5">
    <location>
        <begin position="70"/>
        <end position="135"/>
    </location>
</feature>
<dbReference type="PANTHER" id="PTHR44688">
    <property type="entry name" value="DNA-BINDING TRANSCRIPTIONAL ACTIVATOR DEVR_DOSR"/>
    <property type="match status" value="1"/>
</dbReference>
<evidence type="ECO:0000256" key="1">
    <source>
        <dbReference type="ARBA" id="ARBA00023015"/>
    </source>
</evidence>
<evidence type="ECO:0000259" key="5">
    <source>
        <dbReference type="PROSITE" id="PS50043"/>
    </source>
</evidence>
<accession>A0A8J7GCP5</accession>
<dbReference type="PANTHER" id="PTHR44688:SF16">
    <property type="entry name" value="DNA-BINDING TRANSCRIPTIONAL ACTIVATOR DEVR_DOSR"/>
    <property type="match status" value="1"/>
</dbReference>